<organism evidence="4 5">
    <name type="scientific">Corallibacter vietnamensis</name>
    <dbReference type="NCBI Taxonomy" id="904130"/>
    <lineage>
        <taxon>Bacteria</taxon>
        <taxon>Pseudomonadati</taxon>
        <taxon>Bacteroidota</taxon>
        <taxon>Flavobacteriia</taxon>
        <taxon>Flavobacteriales</taxon>
        <taxon>Flavobacteriaceae</taxon>
        <taxon>Corallibacter</taxon>
    </lineage>
</organism>
<keyword evidence="1" id="KW-0812">Transmembrane</keyword>
<dbReference type="Gene3D" id="3.30.1150.10">
    <property type="match status" value="1"/>
</dbReference>
<dbReference type="Pfam" id="PF03544">
    <property type="entry name" value="TonB_C"/>
    <property type="match status" value="1"/>
</dbReference>
<dbReference type="CDD" id="cd07341">
    <property type="entry name" value="M56_BlaR1_MecR1_like"/>
    <property type="match status" value="1"/>
</dbReference>
<dbReference type="Pfam" id="PF05569">
    <property type="entry name" value="Peptidase_M56"/>
    <property type="match status" value="1"/>
</dbReference>
<protein>
    <recommendedName>
        <fullName evidence="6">BlaR1 peptidase M56</fullName>
    </recommendedName>
</protein>
<dbReference type="InterPro" id="IPR008756">
    <property type="entry name" value="Peptidase_M56"/>
</dbReference>
<dbReference type="SUPFAM" id="SSF74653">
    <property type="entry name" value="TolA/TonB C-terminal domain"/>
    <property type="match status" value="1"/>
</dbReference>
<comment type="caution">
    <text evidence="4">The sequence shown here is derived from an EMBL/GenBank/DDBJ whole genome shotgun (WGS) entry which is preliminary data.</text>
</comment>
<evidence type="ECO:0000259" key="3">
    <source>
        <dbReference type="Pfam" id="PF05569"/>
    </source>
</evidence>
<evidence type="ECO:0000259" key="2">
    <source>
        <dbReference type="Pfam" id="PF03544"/>
    </source>
</evidence>
<evidence type="ECO:0000256" key="1">
    <source>
        <dbReference type="SAM" id="Phobius"/>
    </source>
</evidence>
<evidence type="ECO:0000313" key="4">
    <source>
        <dbReference type="EMBL" id="GAA3774299.1"/>
    </source>
</evidence>
<keyword evidence="5" id="KW-1185">Reference proteome</keyword>
<dbReference type="InterPro" id="IPR052173">
    <property type="entry name" value="Beta-lactam_resp_regulator"/>
</dbReference>
<evidence type="ECO:0000313" key="5">
    <source>
        <dbReference type="Proteomes" id="UP001501456"/>
    </source>
</evidence>
<dbReference type="Proteomes" id="UP001501456">
    <property type="component" value="Unassembled WGS sequence"/>
</dbReference>
<gene>
    <name evidence="4" type="ORF">GCM10022271_02980</name>
</gene>
<dbReference type="RefSeq" id="WP_344726334.1">
    <property type="nucleotide sequence ID" value="NZ_BAABBI010000001.1"/>
</dbReference>
<evidence type="ECO:0008006" key="6">
    <source>
        <dbReference type="Google" id="ProtNLM"/>
    </source>
</evidence>
<name>A0ABP7GVF4_9FLAO</name>
<keyword evidence="1" id="KW-1133">Transmembrane helix</keyword>
<reference evidence="5" key="1">
    <citation type="journal article" date="2019" name="Int. J. Syst. Evol. Microbiol.">
        <title>The Global Catalogue of Microorganisms (GCM) 10K type strain sequencing project: providing services to taxonomists for standard genome sequencing and annotation.</title>
        <authorList>
            <consortium name="The Broad Institute Genomics Platform"/>
            <consortium name="The Broad Institute Genome Sequencing Center for Infectious Disease"/>
            <person name="Wu L."/>
            <person name="Ma J."/>
        </authorList>
    </citation>
    <scope>NUCLEOTIDE SEQUENCE [LARGE SCALE GENOMIC DNA]</scope>
    <source>
        <strain evidence="5">JCM 17525</strain>
    </source>
</reference>
<keyword evidence="1" id="KW-0472">Membrane</keyword>
<feature type="domain" description="TonB C-terminal" evidence="2">
    <location>
        <begin position="560"/>
        <end position="619"/>
    </location>
</feature>
<feature type="domain" description="Peptidase M56" evidence="3">
    <location>
        <begin position="33"/>
        <end position="258"/>
    </location>
</feature>
<feature type="transmembrane region" description="Helical" evidence="1">
    <location>
        <begin position="34"/>
        <end position="51"/>
    </location>
</feature>
<sequence>MIHYIIQTIAFQLVFLIIYDVFLKKETFFNWNRIYLLSTALLSLILPFVKVDSFKNVVSQNYIVSFPKLAFETQTPIVLDEVVLQGVNTSYDMLWYISAILILGCALALLYFLYRIISIVTLIYKNPKTKQKHIRIVQMLNSSAAFSFFNYVFLGEKIDAQNRESILKHELVHINQKHTLDLLFFELLRIVFWFNPFVYMYQNRTSDLHEFIADSKAVKHNKKQYYENLLSQVFDTKAVSFINPFFKQSLIKKRIIMLQKSKSKQYQLLKYALLIPMVLGMLVYSSCSDESNHVKKQDELNLSQYSYSLKKGEELVGAKKEIHNNYEAFLKNNPEYVAWAQISSDESEITYSVHSKLEEIPEGLTRTEVSSSNGSYLMYTNLHNSNNGRPESGELLNKIDAVKEQIEVQGNISDKEEKGIELLFDMLTLDAESVNQKLIEDVQNFNNAKNKSELHQRISDLFLAVQEQGDMSVEEELSLKTLLTLVSKAGLNSSFYEEVKDRIEIPFAIIDKVPEFPNSKTFASQEESKVFFNNKLNMFVGQNFNTELANTLKLSGVQKISVFFKIGHDGQIKDIKARASHPELEAEAIRVVSMLPTMVPGEQNGKQVTVPYYLPIKFEVK</sequence>
<feature type="transmembrane region" description="Helical" evidence="1">
    <location>
        <begin position="6"/>
        <end position="22"/>
    </location>
</feature>
<dbReference type="PANTHER" id="PTHR34978:SF3">
    <property type="entry name" value="SLR0241 PROTEIN"/>
    <property type="match status" value="1"/>
</dbReference>
<dbReference type="PANTHER" id="PTHR34978">
    <property type="entry name" value="POSSIBLE SENSOR-TRANSDUCER PROTEIN BLAR"/>
    <property type="match status" value="1"/>
</dbReference>
<feature type="transmembrane region" description="Helical" evidence="1">
    <location>
        <begin position="93"/>
        <end position="114"/>
    </location>
</feature>
<accession>A0ABP7GVF4</accession>
<feature type="transmembrane region" description="Helical" evidence="1">
    <location>
        <begin position="134"/>
        <end position="154"/>
    </location>
</feature>
<dbReference type="EMBL" id="BAABBI010000001">
    <property type="protein sequence ID" value="GAA3774299.1"/>
    <property type="molecule type" value="Genomic_DNA"/>
</dbReference>
<proteinExistence type="predicted"/>
<dbReference type="InterPro" id="IPR037682">
    <property type="entry name" value="TonB_C"/>
</dbReference>